<dbReference type="SMART" id="SM00181">
    <property type="entry name" value="EGF"/>
    <property type="match status" value="3"/>
</dbReference>
<gene>
    <name evidence="6" type="ORF">ACJMK2_005485</name>
</gene>
<dbReference type="InterPro" id="IPR036179">
    <property type="entry name" value="Ig-like_dom_sf"/>
</dbReference>
<dbReference type="SMART" id="SM00408">
    <property type="entry name" value="IGc2"/>
    <property type="match status" value="1"/>
</dbReference>
<evidence type="ECO:0000256" key="2">
    <source>
        <dbReference type="PROSITE-ProRule" id="PRU00076"/>
    </source>
</evidence>
<evidence type="ECO:0000256" key="3">
    <source>
        <dbReference type="SAM" id="SignalP"/>
    </source>
</evidence>
<evidence type="ECO:0000313" key="6">
    <source>
        <dbReference type="EMBL" id="KAL3863747.1"/>
    </source>
</evidence>
<feature type="domain" description="EGF-like" evidence="4">
    <location>
        <begin position="418"/>
        <end position="450"/>
    </location>
</feature>
<evidence type="ECO:0000259" key="5">
    <source>
        <dbReference type="PROSITE" id="PS50835"/>
    </source>
</evidence>
<dbReference type="PANTHER" id="PTHR10075">
    <property type="entry name" value="BASIGIN RELATED"/>
    <property type="match status" value="1"/>
</dbReference>
<dbReference type="InterPro" id="IPR000742">
    <property type="entry name" value="EGF"/>
</dbReference>
<keyword evidence="1" id="KW-0393">Immunoglobulin domain</keyword>
<dbReference type="SMART" id="SM00409">
    <property type="entry name" value="IG"/>
    <property type="match status" value="1"/>
</dbReference>
<keyword evidence="7" id="KW-1185">Reference proteome</keyword>
<reference evidence="6 7" key="1">
    <citation type="submission" date="2024-11" db="EMBL/GenBank/DDBJ databases">
        <title>Chromosome-level genome assembly of the freshwater bivalve Anodonta woodiana.</title>
        <authorList>
            <person name="Chen X."/>
        </authorList>
    </citation>
    <scope>NUCLEOTIDE SEQUENCE [LARGE SCALE GENOMIC DNA]</scope>
    <source>
        <strain evidence="6">MN2024</strain>
        <tissue evidence="6">Gills</tissue>
    </source>
</reference>
<dbReference type="PROSITE" id="PS50026">
    <property type="entry name" value="EGF_3"/>
    <property type="match status" value="1"/>
</dbReference>
<proteinExistence type="predicted"/>
<sequence length="532" mass="58192">MESQNQQAVTLSHSCNVLCLLFILAGISLVSAGSGCADRSENGLLSNDHVAACPGNWYGHVRNATQLCAPGWQVCQWHDNDLLGRITWDDALSIQGCYTYNAAHDGGRCRECADDLEQDDMAGIGRDCPHKNWGQTSCIIGGRIDASCCVDSHFQRACHQQPGIDGVMCCKMPAERPRIVVPPRERMEVYSGSIFMLNCGAIGSPPPRQQWYKDGRKILTSKSRISVLTSGDLLVTSARKSDSGLYSCEVINEEGIDMASSHVIIKERSSGCRDGSTEGLNSHSDMHACSGVWKGHVKRGKLLCQKGWHVCSTQDESSLKELNWLDIFDLKGCYAYNAANHNGKCQRCHKGKLAGIGRECGRVHYSGSSCLSQGRIDVFSPSKKPSDDEACNYSEGFTTGVLCCKNKKKKHDIEHPTSKPQCEQGCQNGGVCIGYNQCLCSVGYKGAMCQNPICSPSCGSRAQCIKPGKCKCLPGYTGDGCRRKEMHICSKSCLNGGRCRRGKCKCPPTHWGSSCQHLYQHILLTHLNRTER</sequence>
<dbReference type="InterPro" id="IPR003599">
    <property type="entry name" value="Ig_sub"/>
</dbReference>
<organism evidence="6 7">
    <name type="scientific">Sinanodonta woodiana</name>
    <name type="common">Chinese pond mussel</name>
    <name type="synonym">Anodonta woodiana</name>
    <dbReference type="NCBI Taxonomy" id="1069815"/>
    <lineage>
        <taxon>Eukaryota</taxon>
        <taxon>Metazoa</taxon>
        <taxon>Spiralia</taxon>
        <taxon>Lophotrochozoa</taxon>
        <taxon>Mollusca</taxon>
        <taxon>Bivalvia</taxon>
        <taxon>Autobranchia</taxon>
        <taxon>Heteroconchia</taxon>
        <taxon>Palaeoheterodonta</taxon>
        <taxon>Unionida</taxon>
        <taxon>Unionoidea</taxon>
        <taxon>Unionidae</taxon>
        <taxon>Unioninae</taxon>
        <taxon>Sinanodonta</taxon>
    </lineage>
</organism>
<comment type="caution">
    <text evidence="2">Lacks conserved residue(s) required for the propagation of feature annotation.</text>
</comment>
<dbReference type="PANTHER" id="PTHR10075:SF100">
    <property type="entry name" value="FASCICLIN-2"/>
    <property type="match status" value="1"/>
</dbReference>
<dbReference type="FunFam" id="2.60.40.10:FF:000107">
    <property type="entry name" value="Myosin, light chain kinase a"/>
    <property type="match status" value="1"/>
</dbReference>
<dbReference type="SUPFAM" id="SSF48726">
    <property type="entry name" value="Immunoglobulin"/>
    <property type="match status" value="1"/>
</dbReference>
<dbReference type="PROSITE" id="PS00022">
    <property type="entry name" value="EGF_1"/>
    <property type="match status" value="3"/>
</dbReference>
<dbReference type="Gene3D" id="2.60.40.10">
    <property type="entry name" value="Immunoglobulins"/>
    <property type="match status" value="1"/>
</dbReference>
<keyword evidence="2" id="KW-0245">EGF-like domain</keyword>
<evidence type="ECO:0000256" key="1">
    <source>
        <dbReference type="ARBA" id="ARBA00023319"/>
    </source>
</evidence>
<feature type="chain" id="PRO_5044772650" evidence="3">
    <location>
        <begin position="33"/>
        <end position="532"/>
    </location>
</feature>
<feature type="domain" description="Ig-like" evidence="5">
    <location>
        <begin position="177"/>
        <end position="264"/>
    </location>
</feature>
<dbReference type="EMBL" id="JBJQND010000010">
    <property type="protein sequence ID" value="KAL3863747.1"/>
    <property type="molecule type" value="Genomic_DNA"/>
</dbReference>
<dbReference type="InterPro" id="IPR007110">
    <property type="entry name" value="Ig-like_dom"/>
</dbReference>
<evidence type="ECO:0000313" key="7">
    <source>
        <dbReference type="Proteomes" id="UP001634394"/>
    </source>
</evidence>
<dbReference type="Pfam" id="PF13927">
    <property type="entry name" value="Ig_3"/>
    <property type="match status" value="1"/>
</dbReference>
<feature type="disulfide bond" evidence="2">
    <location>
        <begin position="422"/>
        <end position="432"/>
    </location>
</feature>
<dbReference type="PROSITE" id="PS50835">
    <property type="entry name" value="IG_LIKE"/>
    <property type="match status" value="1"/>
</dbReference>
<accession>A0ABD3VQ72</accession>
<keyword evidence="2" id="KW-1015">Disulfide bond</keyword>
<evidence type="ECO:0000259" key="4">
    <source>
        <dbReference type="PROSITE" id="PS50026"/>
    </source>
</evidence>
<dbReference type="AlphaFoldDB" id="A0ABD3VQ72"/>
<name>A0ABD3VQ72_SINWO</name>
<dbReference type="InterPro" id="IPR003598">
    <property type="entry name" value="Ig_sub2"/>
</dbReference>
<keyword evidence="3" id="KW-0732">Signal</keyword>
<dbReference type="Gene3D" id="2.10.25.10">
    <property type="entry name" value="Laminin"/>
    <property type="match status" value="2"/>
</dbReference>
<dbReference type="InterPro" id="IPR013783">
    <property type="entry name" value="Ig-like_fold"/>
</dbReference>
<protein>
    <submittedName>
        <fullName evidence="6">Uncharacterized protein</fullName>
    </submittedName>
</protein>
<comment type="caution">
    <text evidence="6">The sequence shown here is derived from an EMBL/GenBank/DDBJ whole genome shotgun (WGS) entry which is preliminary data.</text>
</comment>
<dbReference type="Proteomes" id="UP001634394">
    <property type="component" value="Unassembled WGS sequence"/>
</dbReference>
<feature type="disulfide bond" evidence="2">
    <location>
        <begin position="440"/>
        <end position="449"/>
    </location>
</feature>
<dbReference type="PROSITE" id="PS01186">
    <property type="entry name" value="EGF_2"/>
    <property type="match status" value="2"/>
</dbReference>
<feature type="signal peptide" evidence="3">
    <location>
        <begin position="1"/>
        <end position="32"/>
    </location>
</feature>